<comment type="caution">
    <text evidence="1">The sequence shown here is derived from an EMBL/GenBank/DDBJ whole genome shotgun (WGS) entry which is preliminary data.</text>
</comment>
<dbReference type="Proteomes" id="UP001168821">
    <property type="component" value="Unassembled WGS sequence"/>
</dbReference>
<name>A0AA38M143_9CUCU</name>
<dbReference type="AlphaFoldDB" id="A0AA38M143"/>
<proteinExistence type="predicted"/>
<sequence>MPRIKRIATSSTTGSDVAVDNLHSALQISRIMNYSNASGFARNYNVSWKNVPGSKTPKLNGTLGLLNYTKNTRRKPRDSRKFIMAREEMLQLLRTEIIVKNVVFGDALL</sequence>
<gene>
    <name evidence="1" type="ORF">Zmor_004439</name>
</gene>
<accession>A0AA38M143</accession>
<organism evidence="1 2">
    <name type="scientific">Zophobas morio</name>
    <dbReference type="NCBI Taxonomy" id="2755281"/>
    <lineage>
        <taxon>Eukaryota</taxon>
        <taxon>Metazoa</taxon>
        <taxon>Ecdysozoa</taxon>
        <taxon>Arthropoda</taxon>
        <taxon>Hexapoda</taxon>
        <taxon>Insecta</taxon>
        <taxon>Pterygota</taxon>
        <taxon>Neoptera</taxon>
        <taxon>Endopterygota</taxon>
        <taxon>Coleoptera</taxon>
        <taxon>Polyphaga</taxon>
        <taxon>Cucujiformia</taxon>
        <taxon>Tenebrionidae</taxon>
        <taxon>Zophobas</taxon>
    </lineage>
</organism>
<evidence type="ECO:0000313" key="1">
    <source>
        <dbReference type="EMBL" id="KAJ3639069.1"/>
    </source>
</evidence>
<evidence type="ECO:0000313" key="2">
    <source>
        <dbReference type="Proteomes" id="UP001168821"/>
    </source>
</evidence>
<reference evidence="1" key="1">
    <citation type="journal article" date="2023" name="G3 (Bethesda)">
        <title>Whole genome assemblies of Zophobas morio and Tenebrio molitor.</title>
        <authorList>
            <person name="Kaur S."/>
            <person name="Stinson S.A."/>
            <person name="diCenzo G.C."/>
        </authorList>
    </citation>
    <scope>NUCLEOTIDE SEQUENCE</scope>
    <source>
        <strain evidence="1">QUZm001</strain>
    </source>
</reference>
<keyword evidence="2" id="KW-1185">Reference proteome</keyword>
<dbReference type="EMBL" id="JALNTZ010000018">
    <property type="protein sequence ID" value="KAJ3639069.1"/>
    <property type="molecule type" value="Genomic_DNA"/>
</dbReference>
<protein>
    <submittedName>
        <fullName evidence="1">Uncharacterized protein</fullName>
    </submittedName>
</protein>